<evidence type="ECO:0000256" key="1">
    <source>
        <dbReference type="SAM" id="MobiDB-lite"/>
    </source>
</evidence>
<dbReference type="AlphaFoldDB" id="A0A8D8FGZ6"/>
<sequence length="116" mass="12855">MARDATTENPKNKPTNQPSHNLVSQSHYHCCVYVCALNYSTQLIPNGGRRDGCPHARPGPAPPSVVVAVFVPLSSDGSEFRKTLHFFLPEVGSAVSWKKFSFIFFFVLTFLKIATK</sequence>
<protein>
    <submittedName>
        <fullName evidence="2">(northern house mosquito) hypothetical protein</fullName>
    </submittedName>
</protein>
<organism evidence="2">
    <name type="scientific">Culex pipiens</name>
    <name type="common">House mosquito</name>
    <dbReference type="NCBI Taxonomy" id="7175"/>
    <lineage>
        <taxon>Eukaryota</taxon>
        <taxon>Metazoa</taxon>
        <taxon>Ecdysozoa</taxon>
        <taxon>Arthropoda</taxon>
        <taxon>Hexapoda</taxon>
        <taxon>Insecta</taxon>
        <taxon>Pterygota</taxon>
        <taxon>Neoptera</taxon>
        <taxon>Endopterygota</taxon>
        <taxon>Diptera</taxon>
        <taxon>Nematocera</taxon>
        <taxon>Culicoidea</taxon>
        <taxon>Culicidae</taxon>
        <taxon>Culicinae</taxon>
        <taxon>Culicini</taxon>
        <taxon>Culex</taxon>
        <taxon>Culex</taxon>
    </lineage>
</organism>
<evidence type="ECO:0000313" key="2">
    <source>
        <dbReference type="EMBL" id="CAG6470053.1"/>
    </source>
</evidence>
<reference evidence="2" key="1">
    <citation type="submission" date="2021-05" db="EMBL/GenBank/DDBJ databases">
        <authorList>
            <person name="Alioto T."/>
            <person name="Alioto T."/>
            <person name="Gomez Garrido J."/>
        </authorList>
    </citation>
    <scope>NUCLEOTIDE SEQUENCE</scope>
</reference>
<accession>A0A8D8FGZ6</accession>
<proteinExistence type="predicted"/>
<name>A0A8D8FGZ6_CULPI</name>
<dbReference type="EMBL" id="HBUE01064454">
    <property type="protein sequence ID" value="CAG6470053.1"/>
    <property type="molecule type" value="Transcribed_RNA"/>
</dbReference>
<feature type="compositionally biased region" description="Polar residues" evidence="1">
    <location>
        <begin position="7"/>
        <end position="20"/>
    </location>
</feature>
<feature type="region of interest" description="Disordered" evidence="1">
    <location>
        <begin position="1"/>
        <end position="20"/>
    </location>
</feature>